<comment type="caution">
    <text evidence="3">The sequence shown here is derived from an EMBL/GenBank/DDBJ whole genome shotgun (WGS) entry which is preliminary data.</text>
</comment>
<reference evidence="3" key="1">
    <citation type="submission" date="2020-04" db="EMBL/GenBank/DDBJ databases">
        <title>Genome Assembly and Annotation of Botryosphaeria dothidea sdau 11-99, a Latent Pathogen of Apple Fruit Ring Rot in China.</title>
        <authorList>
            <person name="Yu C."/>
            <person name="Diao Y."/>
            <person name="Lu Q."/>
            <person name="Zhao J."/>
            <person name="Cui S."/>
            <person name="Peng C."/>
            <person name="He B."/>
            <person name="Liu H."/>
        </authorList>
    </citation>
    <scope>NUCLEOTIDE SEQUENCE [LARGE SCALE GENOMIC DNA]</scope>
    <source>
        <strain evidence="3">Sdau11-99</strain>
    </source>
</reference>
<keyword evidence="4" id="KW-1185">Reference proteome</keyword>
<dbReference type="AlphaFoldDB" id="A0A8H4N5J1"/>
<proteinExistence type="predicted"/>
<dbReference type="GO" id="GO:0051260">
    <property type="term" value="P:protein homooligomerization"/>
    <property type="evidence" value="ECO:0007669"/>
    <property type="project" value="InterPro"/>
</dbReference>
<dbReference type="PANTHER" id="PTHR11145">
    <property type="entry name" value="BTB/POZ DOMAIN-CONTAINING ADAPTER FOR CUL3-MEDIATED RHOA DEGRADATION PROTEIN FAMILY MEMBER"/>
    <property type="match status" value="1"/>
</dbReference>
<dbReference type="Proteomes" id="UP000572817">
    <property type="component" value="Unassembled WGS sequence"/>
</dbReference>
<gene>
    <name evidence="3" type="ORF">GTA08_BOTSDO12127</name>
</gene>
<evidence type="ECO:0000256" key="1">
    <source>
        <dbReference type="SAM" id="MobiDB-lite"/>
    </source>
</evidence>
<dbReference type="PROSITE" id="PS50097">
    <property type="entry name" value="BTB"/>
    <property type="match status" value="1"/>
</dbReference>
<dbReference type="InterPro" id="IPR045068">
    <property type="entry name" value="BACURD1-3"/>
</dbReference>
<feature type="region of interest" description="Disordered" evidence="1">
    <location>
        <begin position="1"/>
        <end position="117"/>
    </location>
</feature>
<dbReference type="CDD" id="cd18316">
    <property type="entry name" value="BTB_POZ_KCTD-like"/>
    <property type="match status" value="1"/>
</dbReference>
<dbReference type="PANTHER" id="PTHR11145:SF8">
    <property type="entry name" value="RE57120P"/>
    <property type="match status" value="1"/>
</dbReference>
<evidence type="ECO:0000313" key="4">
    <source>
        <dbReference type="Proteomes" id="UP000572817"/>
    </source>
</evidence>
<dbReference type="OrthoDB" id="2414723at2759"/>
<feature type="compositionally biased region" description="Polar residues" evidence="1">
    <location>
        <begin position="72"/>
        <end position="94"/>
    </location>
</feature>
<evidence type="ECO:0000313" key="3">
    <source>
        <dbReference type="EMBL" id="KAF4311979.1"/>
    </source>
</evidence>
<evidence type="ECO:0000259" key="2">
    <source>
        <dbReference type="PROSITE" id="PS50097"/>
    </source>
</evidence>
<dbReference type="InterPro" id="IPR000210">
    <property type="entry name" value="BTB/POZ_dom"/>
</dbReference>
<dbReference type="SMART" id="SM00225">
    <property type="entry name" value="BTB"/>
    <property type="match status" value="1"/>
</dbReference>
<accession>A0A8H4N5J1</accession>
<dbReference type="EMBL" id="WWBZ02000007">
    <property type="protein sequence ID" value="KAF4311979.1"/>
    <property type="molecule type" value="Genomic_DNA"/>
</dbReference>
<dbReference type="SUPFAM" id="SSF54695">
    <property type="entry name" value="POZ domain"/>
    <property type="match status" value="1"/>
</dbReference>
<feature type="compositionally biased region" description="Basic and acidic residues" evidence="1">
    <location>
        <begin position="52"/>
        <end position="61"/>
    </location>
</feature>
<protein>
    <submittedName>
        <fullName evidence="3">BTB/POZ-like protein</fullName>
    </submittedName>
</protein>
<dbReference type="InterPro" id="IPR003131">
    <property type="entry name" value="T1-type_BTB"/>
</dbReference>
<dbReference type="Gene3D" id="3.30.710.10">
    <property type="entry name" value="Potassium Channel Kv1.1, Chain A"/>
    <property type="match status" value="1"/>
</dbReference>
<organism evidence="3 4">
    <name type="scientific">Botryosphaeria dothidea</name>
    <dbReference type="NCBI Taxonomy" id="55169"/>
    <lineage>
        <taxon>Eukaryota</taxon>
        <taxon>Fungi</taxon>
        <taxon>Dikarya</taxon>
        <taxon>Ascomycota</taxon>
        <taxon>Pezizomycotina</taxon>
        <taxon>Dothideomycetes</taxon>
        <taxon>Dothideomycetes incertae sedis</taxon>
        <taxon>Botryosphaeriales</taxon>
        <taxon>Botryosphaeriaceae</taxon>
        <taxon>Botryosphaeria</taxon>
    </lineage>
</organism>
<dbReference type="InterPro" id="IPR011333">
    <property type="entry name" value="SKP1/BTB/POZ_sf"/>
</dbReference>
<name>A0A8H4N5J1_9PEZI</name>
<sequence length="343" mass="37688">MCESPEAKTANSGSAPPFGHCSPHVDPSDVDSSSERSFESAPPLDLGTFTAKHNDPAREPQSEPSDPPTGSPAESLQGPTNTSTQEHISQQTPLPRSFARTRHSGMRPTQTGPTNEVLATCRTVTLSVGGKEFLTTRDTLTNGSAFFRDLLGDSAKSGKQPDGTYFIDADASLFDDILQFLRRGLLPVYWDKQKGHDHARYAALLAEAQFFQLDKLSLWLKQKSYLQAVKHHISAEICPGPTGLAVVHGADVERQPLFCFRRVEKKQVFDRVYACPRGIDVHQRPKDCGKACKMARGEAAPKYIDKPAKLSNGEPRYIETVFYDVLVISKTTALDDSICIPEN</sequence>
<dbReference type="Pfam" id="PF02214">
    <property type="entry name" value="BTB_2"/>
    <property type="match status" value="1"/>
</dbReference>
<feature type="domain" description="BTB" evidence="2">
    <location>
        <begin position="122"/>
        <end position="190"/>
    </location>
</feature>